<keyword evidence="1" id="KW-0812">Transmembrane</keyword>
<keyword evidence="1" id="KW-1133">Transmembrane helix</keyword>
<feature type="transmembrane region" description="Helical" evidence="1">
    <location>
        <begin position="12"/>
        <end position="39"/>
    </location>
</feature>
<reference evidence="2 3" key="1">
    <citation type="submission" date="2020-03" db="EMBL/GenBank/DDBJ databases">
        <title>Genomic Encyclopedia of Type Strains, Phase IV (KMG-IV): sequencing the most valuable type-strain genomes for metagenomic binning, comparative biology and taxonomic classification.</title>
        <authorList>
            <person name="Goeker M."/>
        </authorList>
    </citation>
    <scope>NUCLEOTIDE SEQUENCE [LARGE SCALE GENOMIC DNA]</scope>
    <source>
        <strain evidence="2 3">DSM 16846</strain>
    </source>
</reference>
<comment type="caution">
    <text evidence="2">The sequence shown here is derived from an EMBL/GenBank/DDBJ whole genome shotgun (WGS) entry which is preliminary data.</text>
</comment>
<name>A0A7X5Y4J3_9SPHN</name>
<gene>
    <name evidence="2" type="ORF">GGQ97_000861</name>
</gene>
<keyword evidence="3" id="KW-1185">Reference proteome</keyword>
<sequence length="104" mass="10466">MSNEPAGTSTRWAEWAVLALGVATLLLILTVLASLFQLAPAMLEGGSTGDFLAAATMWGLAATVLMGAASNPSARRGLGPGATRALAAILFLLGAAILTVDLLT</sequence>
<dbReference type="AlphaFoldDB" id="A0A7X5Y4J3"/>
<keyword evidence="1" id="KW-0472">Membrane</keyword>
<dbReference type="EMBL" id="JAATJC010000001">
    <property type="protein sequence ID" value="NJC05068.1"/>
    <property type="molecule type" value="Genomic_DNA"/>
</dbReference>
<evidence type="ECO:0000313" key="2">
    <source>
        <dbReference type="EMBL" id="NJC05068.1"/>
    </source>
</evidence>
<protein>
    <submittedName>
        <fullName evidence="2">Uncharacterized protein</fullName>
    </submittedName>
</protein>
<accession>A0A7X5Y4J3</accession>
<dbReference type="RefSeq" id="WP_168067809.1">
    <property type="nucleotide sequence ID" value="NZ_JAATJC010000001.1"/>
</dbReference>
<feature type="transmembrane region" description="Helical" evidence="1">
    <location>
        <begin position="81"/>
        <end position="100"/>
    </location>
</feature>
<dbReference type="Proteomes" id="UP000558192">
    <property type="component" value="Unassembled WGS sequence"/>
</dbReference>
<proteinExistence type="predicted"/>
<evidence type="ECO:0000313" key="3">
    <source>
        <dbReference type="Proteomes" id="UP000558192"/>
    </source>
</evidence>
<evidence type="ECO:0000256" key="1">
    <source>
        <dbReference type="SAM" id="Phobius"/>
    </source>
</evidence>
<organism evidence="2 3">
    <name type="scientific">Sphingomonas kaistensis</name>
    <dbReference type="NCBI Taxonomy" id="298708"/>
    <lineage>
        <taxon>Bacteria</taxon>
        <taxon>Pseudomonadati</taxon>
        <taxon>Pseudomonadota</taxon>
        <taxon>Alphaproteobacteria</taxon>
        <taxon>Sphingomonadales</taxon>
        <taxon>Sphingomonadaceae</taxon>
        <taxon>Sphingomonas</taxon>
    </lineage>
</organism>
<feature type="transmembrane region" description="Helical" evidence="1">
    <location>
        <begin position="51"/>
        <end position="69"/>
    </location>
</feature>